<reference evidence="1 2" key="1">
    <citation type="submission" date="2022-06" db="EMBL/GenBank/DDBJ databases">
        <title>Genomic Encyclopedia of Archaeal and Bacterial Type Strains, Phase II (KMG-II): from individual species to whole genera.</title>
        <authorList>
            <person name="Goeker M."/>
        </authorList>
    </citation>
    <scope>NUCLEOTIDE SEQUENCE [LARGE SCALE GENOMIC DNA]</scope>
    <source>
        <strain evidence="1 2">DSM 44255</strain>
    </source>
</reference>
<proteinExistence type="predicted"/>
<dbReference type="EMBL" id="JAMTCO010000014">
    <property type="protein sequence ID" value="MCP2272957.1"/>
    <property type="molecule type" value="Genomic_DNA"/>
</dbReference>
<protein>
    <submittedName>
        <fullName evidence="1">Uncharacterized protein</fullName>
    </submittedName>
</protein>
<keyword evidence="2" id="KW-1185">Reference proteome</keyword>
<sequence>MEFDDHAAVVSEDGSIRLSVQSAEHALVAFGGRAEITPHVVWVAE</sequence>
<comment type="caution">
    <text evidence="1">The sequence shown here is derived from an EMBL/GenBank/DDBJ whole genome shotgun (WGS) entry which is preliminary data.</text>
</comment>
<organism evidence="1 2">
    <name type="scientific">Actinokineospora diospyrosa</name>
    <dbReference type="NCBI Taxonomy" id="103728"/>
    <lineage>
        <taxon>Bacteria</taxon>
        <taxon>Bacillati</taxon>
        <taxon>Actinomycetota</taxon>
        <taxon>Actinomycetes</taxon>
        <taxon>Pseudonocardiales</taxon>
        <taxon>Pseudonocardiaceae</taxon>
        <taxon>Actinokineospora</taxon>
    </lineage>
</organism>
<dbReference type="Proteomes" id="UP001205185">
    <property type="component" value="Unassembled WGS sequence"/>
</dbReference>
<dbReference type="RefSeq" id="WP_253889884.1">
    <property type="nucleotide sequence ID" value="NZ_BAAAVB010000007.1"/>
</dbReference>
<evidence type="ECO:0000313" key="2">
    <source>
        <dbReference type="Proteomes" id="UP001205185"/>
    </source>
</evidence>
<evidence type="ECO:0000313" key="1">
    <source>
        <dbReference type="EMBL" id="MCP2272957.1"/>
    </source>
</evidence>
<accession>A0ABT1IJX1</accession>
<name>A0ABT1IJX1_9PSEU</name>
<gene>
    <name evidence="1" type="ORF">LV75_005483</name>
</gene>